<dbReference type="Pfam" id="PF01546">
    <property type="entry name" value="Peptidase_M20"/>
    <property type="match status" value="1"/>
</dbReference>
<evidence type="ECO:0000313" key="6">
    <source>
        <dbReference type="Proteomes" id="UP000064189"/>
    </source>
</evidence>
<comment type="similarity">
    <text evidence="1">Belongs to the peptidase M20 family.</text>
</comment>
<dbReference type="Proteomes" id="UP000064189">
    <property type="component" value="Unassembled WGS sequence"/>
</dbReference>
<feature type="binding site" evidence="3">
    <location>
        <position position="140"/>
    </location>
    <ligand>
        <name>Mn(2+)</name>
        <dbReference type="ChEBI" id="CHEBI:29035"/>
        <label>2</label>
    </ligand>
</feature>
<comment type="caution">
    <text evidence="5">The sequence shown here is derived from an EMBL/GenBank/DDBJ whole genome shotgun (WGS) entry which is preliminary data.</text>
</comment>
<feature type="binding site" evidence="3">
    <location>
        <position position="104"/>
    </location>
    <ligand>
        <name>Mn(2+)</name>
        <dbReference type="ChEBI" id="CHEBI:29035"/>
        <label>2</label>
    </ligand>
</feature>
<feature type="binding site" evidence="3">
    <location>
        <position position="106"/>
    </location>
    <ligand>
        <name>Mn(2+)</name>
        <dbReference type="ChEBI" id="CHEBI:29035"/>
        <label>2</label>
    </ligand>
</feature>
<proteinExistence type="inferred from homology"/>
<dbReference type="GO" id="GO:0046872">
    <property type="term" value="F:metal ion binding"/>
    <property type="evidence" value="ECO:0007669"/>
    <property type="project" value="UniProtKB-KW"/>
</dbReference>
<feature type="domain" description="Peptidase M20 dimerisation" evidence="4">
    <location>
        <begin position="189"/>
        <end position="281"/>
    </location>
</feature>
<keyword evidence="3" id="KW-0479">Metal-binding</keyword>
<dbReference type="InterPro" id="IPR002933">
    <property type="entry name" value="Peptidase_M20"/>
</dbReference>
<evidence type="ECO:0000313" key="5">
    <source>
        <dbReference type="EMBL" id="KWW11250.1"/>
    </source>
</evidence>
<dbReference type="InterPro" id="IPR011650">
    <property type="entry name" value="Peptidase_M20_dimer"/>
</dbReference>
<dbReference type="NCBIfam" id="TIGR01891">
    <property type="entry name" value="amidohydrolases"/>
    <property type="match status" value="1"/>
</dbReference>
<dbReference type="InterPro" id="IPR036264">
    <property type="entry name" value="Bact_exopeptidase_dim_dom"/>
</dbReference>
<evidence type="ECO:0000256" key="2">
    <source>
        <dbReference type="ARBA" id="ARBA00022801"/>
    </source>
</evidence>
<keyword evidence="3" id="KW-0464">Manganese</keyword>
<dbReference type="PANTHER" id="PTHR11014">
    <property type="entry name" value="PEPTIDASE M20 FAMILY MEMBER"/>
    <property type="match status" value="1"/>
</dbReference>
<protein>
    <submittedName>
        <fullName evidence="5">N-acyl-L-amino acid amidohydrolase</fullName>
    </submittedName>
</protein>
<feature type="binding site" evidence="3">
    <location>
        <position position="365"/>
    </location>
    <ligand>
        <name>Mn(2+)</name>
        <dbReference type="ChEBI" id="CHEBI:29035"/>
        <label>2</label>
    </ligand>
</feature>
<dbReference type="Pfam" id="PF07687">
    <property type="entry name" value="M20_dimer"/>
    <property type="match status" value="1"/>
</dbReference>
<dbReference type="GO" id="GO:0016787">
    <property type="term" value="F:hydrolase activity"/>
    <property type="evidence" value="ECO:0007669"/>
    <property type="project" value="UniProtKB-KW"/>
</dbReference>
<dbReference type="RefSeq" id="WP_061144194.1">
    <property type="nucleotide sequence ID" value="NZ_LNNH01000055.1"/>
</dbReference>
<gene>
    <name evidence="5" type="ORF">AS888_01555</name>
</gene>
<evidence type="ECO:0000256" key="1">
    <source>
        <dbReference type="ARBA" id="ARBA00006153"/>
    </source>
</evidence>
<accession>A0A120GMP2</accession>
<reference evidence="5 6" key="1">
    <citation type="submission" date="2015-11" db="EMBL/GenBank/DDBJ databases">
        <title>Genome Sequence of Bacillus simplex strain VanAntwerpen2.</title>
        <authorList>
            <person name="Couger M.B."/>
        </authorList>
    </citation>
    <scope>NUCLEOTIDE SEQUENCE [LARGE SCALE GENOMIC DNA]</scope>
    <source>
        <strain evidence="5 6">VanAntwerpen02</strain>
    </source>
</reference>
<evidence type="ECO:0000256" key="3">
    <source>
        <dbReference type="PIRSR" id="PIRSR005962-1"/>
    </source>
</evidence>
<dbReference type="Gene3D" id="3.40.630.10">
    <property type="entry name" value="Zn peptidases"/>
    <property type="match status" value="1"/>
</dbReference>
<feature type="binding site" evidence="3">
    <location>
        <position position="165"/>
    </location>
    <ligand>
        <name>Mn(2+)</name>
        <dbReference type="ChEBI" id="CHEBI:29035"/>
        <label>2</label>
    </ligand>
</feature>
<organism evidence="5 6">
    <name type="scientific">Peribacillus simplex</name>
    <dbReference type="NCBI Taxonomy" id="1478"/>
    <lineage>
        <taxon>Bacteria</taxon>
        <taxon>Bacillati</taxon>
        <taxon>Bacillota</taxon>
        <taxon>Bacilli</taxon>
        <taxon>Bacillales</taxon>
        <taxon>Bacillaceae</taxon>
        <taxon>Peribacillus</taxon>
    </lineage>
</organism>
<keyword evidence="6" id="KW-1185">Reference proteome</keyword>
<name>A0A120GMP2_9BACI</name>
<dbReference type="PANTHER" id="PTHR11014:SF63">
    <property type="entry name" value="METALLOPEPTIDASE, PUTATIVE (AFU_ORTHOLOGUE AFUA_6G09600)-RELATED"/>
    <property type="match status" value="1"/>
</dbReference>
<dbReference type="Gene3D" id="3.30.70.360">
    <property type="match status" value="1"/>
</dbReference>
<sequence length="412" mass="45290">MLKHVQETMVDEVISWRRHFHENPELSYEEHETSEYIYTILSALSGLEVTRPTKTSVMAVLKGDKAAAQKQNIIAFRADIDALPIEEETELECKSRNPGVMHACGHDAHAAMLLGAAKILSEKKAAINGEIRFIFQHAEEVLPGGAQELVKKGVMEGVDFAFALHVTPYERTGTICLRDGVFCAAADDFEIKIIGQGGHASTPELTIDPLMIGAEMTTNIQNIVSRKISALRAPVISITQFHAGSALNVIPEYAEIGGTIRSLHSDSRVKAREYLEQIVKGVTEAHGARYELTWHLGYPAVVNDKAAVDISRTVMGEIFEEKQIIVVDDPMFGTEDFSAFSEIVPASMQFLGVHSDELGKAYPLHHPKFKIDERALEYGVRYFVGIADKLCGQQPSIKGSMAGEPKTGNMAE</sequence>
<dbReference type="PIRSF" id="PIRSF005962">
    <property type="entry name" value="Pept_M20D_amidohydro"/>
    <property type="match status" value="1"/>
</dbReference>
<dbReference type="FunFam" id="3.30.70.360:FF:000014">
    <property type="entry name" value="N-acyl-L-amino acid amidohydrolase"/>
    <property type="match status" value="1"/>
</dbReference>
<dbReference type="InterPro" id="IPR017439">
    <property type="entry name" value="Amidohydrolase"/>
</dbReference>
<dbReference type="SUPFAM" id="SSF53187">
    <property type="entry name" value="Zn-dependent exopeptidases"/>
    <property type="match status" value="1"/>
</dbReference>
<dbReference type="AlphaFoldDB" id="A0A120GMP2"/>
<evidence type="ECO:0000259" key="4">
    <source>
        <dbReference type="Pfam" id="PF07687"/>
    </source>
</evidence>
<dbReference type="EMBL" id="LNNH01000055">
    <property type="protein sequence ID" value="KWW11250.1"/>
    <property type="molecule type" value="Genomic_DNA"/>
</dbReference>
<keyword evidence="2 5" id="KW-0378">Hydrolase</keyword>
<comment type="cofactor">
    <cofactor evidence="3">
        <name>Mn(2+)</name>
        <dbReference type="ChEBI" id="CHEBI:29035"/>
    </cofactor>
    <text evidence="3">The Mn(2+) ion enhances activity.</text>
</comment>
<dbReference type="SUPFAM" id="SSF55031">
    <property type="entry name" value="Bacterial exopeptidase dimerisation domain"/>
    <property type="match status" value="1"/>
</dbReference>